<gene>
    <name evidence="5" type="ORF">C3942_05920</name>
</gene>
<name>A0A2S5TJN8_9GAMM</name>
<evidence type="ECO:0000259" key="4">
    <source>
        <dbReference type="SMART" id="SM00822"/>
    </source>
</evidence>
<dbReference type="EMBL" id="PSNW01000002">
    <property type="protein sequence ID" value="PPE75210.1"/>
    <property type="molecule type" value="Genomic_DNA"/>
</dbReference>
<sequence>MKHLKGKVAVITGAGSGIGRALALELGRAGCRLALSDVSEAGLRGSVAACEALGVEARGYALDVSKREMVYAHAEDVQRDFGNASLVINNAGVAVAALAAETSWADFEWLMGINFWGVTYGSQAFLPQLIASGDGHLVNISSVFGLIAAPGNSAYNAAKFGVRGYTECLRMELMMQGHPVQVSCVHPGGIRTNIARTARKGESNRERDLGGEFEKLARTTPEQAAATIVRGILADKPRILVGGDAVVIGGLARLLGIGYQPLIARFMKGKI</sequence>
<dbReference type="PANTHER" id="PTHR24322:SF736">
    <property type="entry name" value="RETINOL DEHYDROGENASE 10"/>
    <property type="match status" value="1"/>
</dbReference>
<dbReference type="SUPFAM" id="SSF51735">
    <property type="entry name" value="NAD(P)-binding Rossmann-fold domains"/>
    <property type="match status" value="1"/>
</dbReference>
<reference evidence="5 6" key="1">
    <citation type="submission" date="2018-02" db="EMBL/GenBank/DDBJ databases">
        <title>Genome sequencing of Solimonas sp. HR-BB.</title>
        <authorList>
            <person name="Lee Y."/>
            <person name="Jeon C.O."/>
        </authorList>
    </citation>
    <scope>NUCLEOTIDE SEQUENCE [LARGE SCALE GENOMIC DNA]</scope>
    <source>
        <strain evidence="5 6">HR-BB</strain>
    </source>
</reference>
<dbReference type="SMART" id="SM00822">
    <property type="entry name" value="PKS_KR"/>
    <property type="match status" value="1"/>
</dbReference>
<accession>A0A2S5TJN8</accession>
<dbReference type="GO" id="GO:0016616">
    <property type="term" value="F:oxidoreductase activity, acting on the CH-OH group of donors, NAD or NADP as acceptor"/>
    <property type="evidence" value="ECO:0007669"/>
    <property type="project" value="TreeGrafter"/>
</dbReference>
<dbReference type="PRINTS" id="PR00081">
    <property type="entry name" value="GDHRDH"/>
</dbReference>
<dbReference type="PANTHER" id="PTHR24322">
    <property type="entry name" value="PKSB"/>
    <property type="match status" value="1"/>
</dbReference>
<evidence type="ECO:0000256" key="2">
    <source>
        <dbReference type="ARBA" id="ARBA00023002"/>
    </source>
</evidence>
<dbReference type="InterPro" id="IPR057326">
    <property type="entry name" value="KR_dom"/>
</dbReference>
<dbReference type="Proteomes" id="UP000238220">
    <property type="component" value="Unassembled WGS sequence"/>
</dbReference>
<keyword evidence="6" id="KW-1185">Reference proteome</keyword>
<dbReference type="CDD" id="cd05233">
    <property type="entry name" value="SDR_c"/>
    <property type="match status" value="1"/>
</dbReference>
<dbReference type="PROSITE" id="PS00061">
    <property type="entry name" value="ADH_SHORT"/>
    <property type="match status" value="1"/>
</dbReference>
<evidence type="ECO:0000256" key="3">
    <source>
        <dbReference type="RuleBase" id="RU000363"/>
    </source>
</evidence>
<proteinExistence type="inferred from homology"/>
<comment type="similarity">
    <text evidence="1 3">Belongs to the short-chain dehydrogenases/reductases (SDR) family.</text>
</comment>
<comment type="caution">
    <text evidence="5">The sequence shown here is derived from an EMBL/GenBank/DDBJ whole genome shotgun (WGS) entry which is preliminary data.</text>
</comment>
<organism evidence="5 6">
    <name type="scientific">Solimonas fluminis</name>
    <dbReference type="NCBI Taxonomy" id="2086571"/>
    <lineage>
        <taxon>Bacteria</taxon>
        <taxon>Pseudomonadati</taxon>
        <taxon>Pseudomonadota</taxon>
        <taxon>Gammaproteobacteria</taxon>
        <taxon>Nevskiales</taxon>
        <taxon>Nevskiaceae</taxon>
        <taxon>Solimonas</taxon>
    </lineage>
</organism>
<dbReference type="RefSeq" id="WP_104229436.1">
    <property type="nucleotide sequence ID" value="NZ_PSNW01000002.1"/>
</dbReference>
<dbReference type="InterPro" id="IPR020904">
    <property type="entry name" value="Sc_DH/Rdtase_CS"/>
</dbReference>
<dbReference type="PRINTS" id="PR00080">
    <property type="entry name" value="SDRFAMILY"/>
</dbReference>
<keyword evidence="2" id="KW-0560">Oxidoreductase</keyword>
<dbReference type="AlphaFoldDB" id="A0A2S5TJN8"/>
<dbReference type="Pfam" id="PF00106">
    <property type="entry name" value="adh_short"/>
    <property type="match status" value="1"/>
</dbReference>
<protein>
    <submittedName>
        <fullName evidence="5">Acetoin dehydrogenase</fullName>
    </submittedName>
</protein>
<evidence type="ECO:0000313" key="5">
    <source>
        <dbReference type="EMBL" id="PPE75210.1"/>
    </source>
</evidence>
<evidence type="ECO:0000313" key="6">
    <source>
        <dbReference type="Proteomes" id="UP000238220"/>
    </source>
</evidence>
<dbReference type="Gene3D" id="3.40.50.720">
    <property type="entry name" value="NAD(P)-binding Rossmann-like Domain"/>
    <property type="match status" value="1"/>
</dbReference>
<evidence type="ECO:0000256" key="1">
    <source>
        <dbReference type="ARBA" id="ARBA00006484"/>
    </source>
</evidence>
<dbReference type="InterPro" id="IPR036291">
    <property type="entry name" value="NAD(P)-bd_dom_sf"/>
</dbReference>
<feature type="domain" description="Ketoreductase" evidence="4">
    <location>
        <begin position="7"/>
        <end position="193"/>
    </location>
</feature>
<dbReference type="OrthoDB" id="4690547at2"/>
<dbReference type="InterPro" id="IPR002347">
    <property type="entry name" value="SDR_fam"/>
</dbReference>